<feature type="domain" description="Glycosyl hydrolase family 32 C-terminal" evidence="7">
    <location>
        <begin position="426"/>
        <end position="522"/>
    </location>
</feature>
<dbReference type="PANTHER" id="PTHR43101">
    <property type="entry name" value="BETA-FRUCTOSIDASE"/>
    <property type="match status" value="1"/>
</dbReference>
<dbReference type="InterPro" id="IPR013148">
    <property type="entry name" value="Glyco_hydro_32_N"/>
</dbReference>
<dbReference type="PANTHER" id="PTHR43101:SF1">
    <property type="entry name" value="BETA-FRUCTOSIDASE"/>
    <property type="match status" value="1"/>
</dbReference>
<proteinExistence type="inferred from homology"/>
<dbReference type="GO" id="GO:0004564">
    <property type="term" value="F:beta-fructofuranosidase activity"/>
    <property type="evidence" value="ECO:0007669"/>
    <property type="project" value="UniProtKB-EC"/>
</dbReference>
<keyword evidence="4 5" id="KW-0326">Glycosidase</keyword>
<protein>
    <recommendedName>
        <fullName evidence="2">beta-fructofuranosidase</fullName>
        <ecNumber evidence="2">3.2.1.26</ecNumber>
    </recommendedName>
</protein>
<evidence type="ECO:0000256" key="2">
    <source>
        <dbReference type="ARBA" id="ARBA00012758"/>
    </source>
</evidence>
<keyword evidence="3 5" id="KW-0378">Hydrolase</keyword>
<dbReference type="AlphaFoldDB" id="A0A2Z4XZS5"/>
<dbReference type="InterPro" id="IPR051214">
    <property type="entry name" value="GH32_Enzymes"/>
</dbReference>
<gene>
    <name evidence="8" type="ORF">CDH04_06035</name>
    <name evidence="9" type="ORF">FZC43_06040</name>
</gene>
<dbReference type="EMBL" id="CP043424">
    <property type="protein sequence ID" value="QIW12239.1"/>
    <property type="molecule type" value="Genomic_DNA"/>
</dbReference>
<name>A0A2Z4XZS5_9GAMM</name>
<dbReference type="EMBL" id="CP021781">
    <property type="protein sequence ID" value="AXA34002.1"/>
    <property type="molecule type" value="Genomic_DNA"/>
</dbReference>
<dbReference type="Pfam" id="PF08244">
    <property type="entry name" value="Glyco_hydro_32C"/>
    <property type="match status" value="1"/>
</dbReference>
<evidence type="ECO:0000259" key="7">
    <source>
        <dbReference type="Pfam" id="PF08244"/>
    </source>
</evidence>
<evidence type="ECO:0000313" key="9">
    <source>
        <dbReference type="EMBL" id="QIW12239.1"/>
    </source>
</evidence>
<reference evidence="9 11" key="2">
    <citation type="submission" date="2019-08" db="EMBL/GenBank/DDBJ databases">
        <title>Complete genome sequences of Francisella adeliensis (FSC1325 and FSC1326).</title>
        <authorList>
            <person name="Ohrman C."/>
            <person name="Uneklint I."/>
            <person name="Vallesi A."/>
            <person name="Karlsson L."/>
            <person name="Sjodin A."/>
        </authorList>
    </citation>
    <scope>NUCLEOTIDE SEQUENCE [LARGE SCALE GENOMIC DNA]</scope>
    <source>
        <strain evidence="9 11">FSC1325</strain>
    </source>
</reference>
<dbReference type="Pfam" id="PF00251">
    <property type="entry name" value="Glyco_hydro_32N"/>
    <property type="match status" value="1"/>
</dbReference>
<feature type="domain" description="Glycosyl hydrolase family 32 N-terminal" evidence="6">
    <location>
        <begin position="31"/>
        <end position="404"/>
    </location>
</feature>
<dbReference type="SMART" id="SM00640">
    <property type="entry name" value="Glyco_32"/>
    <property type="match status" value="1"/>
</dbReference>
<dbReference type="SUPFAM" id="SSF75005">
    <property type="entry name" value="Arabinanase/levansucrase/invertase"/>
    <property type="match status" value="1"/>
</dbReference>
<organism evidence="8 10">
    <name type="scientific">Francisella adeliensis</name>
    <dbReference type="NCBI Taxonomy" id="2007306"/>
    <lineage>
        <taxon>Bacteria</taxon>
        <taxon>Pseudomonadati</taxon>
        <taxon>Pseudomonadota</taxon>
        <taxon>Gammaproteobacteria</taxon>
        <taxon>Thiotrichales</taxon>
        <taxon>Francisellaceae</taxon>
        <taxon>Francisella</taxon>
    </lineage>
</organism>
<evidence type="ECO:0000256" key="4">
    <source>
        <dbReference type="ARBA" id="ARBA00023295"/>
    </source>
</evidence>
<dbReference type="KEGG" id="fad:CDH04_06035"/>
<dbReference type="EC" id="3.2.1.26" evidence="2"/>
<dbReference type="InterPro" id="IPR013189">
    <property type="entry name" value="Glyco_hydro_32_C"/>
</dbReference>
<dbReference type="Proteomes" id="UP000251120">
    <property type="component" value="Chromosome"/>
</dbReference>
<comment type="similarity">
    <text evidence="1 5">Belongs to the glycosyl hydrolase 32 family.</text>
</comment>
<evidence type="ECO:0000256" key="5">
    <source>
        <dbReference type="RuleBase" id="RU362110"/>
    </source>
</evidence>
<dbReference type="RefSeq" id="WP_112870177.1">
    <property type="nucleotide sequence ID" value="NZ_CP021781.1"/>
</dbReference>
<dbReference type="Proteomes" id="UP000681131">
    <property type="component" value="Chromosome"/>
</dbReference>
<accession>A0A2Z4XZS5</accession>
<evidence type="ECO:0000313" key="10">
    <source>
        <dbReference type="Proteomes" id="UP000251120"/>
    </source>
</evidence>
<dbReference type="InterPro" id="IPR023296">
    <property type="entry name" value="Glyco_hydro_beta-prop_sf"/>
</dbReference>
<evidence type="ECO:0000313" key="11">
    <source>
        <dbReference type="Proteomes" id="UP000681131"/>
    </source>
</evidence>
<evidence type="ECO:0000256" key="3">
    <source>
        <dbReference type="ARBA" id="ARBA00022801"/>
    </source>
</evidence>
<evidence type="ECO:0000259" key="6">
    <source>
        <dbReference type="Pfam" id="PF00251"/>
    </source>
</evidence>
<reference evidence="8 10" key="1">
    <citation type="submission" date="2017-06" db="EMBL/GenBank/DDBJ databases">
        <title>Complete genome of Francisella adeliensis.</title>
        <authorList>
            <person name="Vallesi A."/>
            <person name="Sjodin A."/>
        </authorList>
    </citation>
    <scope>NUCLEOTIDE SEQUENCE [LARGE SCALE GENOMIC DNA]</scope>
    <source>
        <strain evidence="8 10">FDC440</strain>
    </source>
</reference>
<dbReference type="GO" id="GO:0005975">
    <property type="term" value="P:carbohydrate metabolic process"/>
    <property type="evidence" value="ECO:0007669"/>
    <property type="project" value="InterPro"/>
</dbReference>
<evidence type="ECO:0000313" key="8">
    <source>
        <dbReference type="EMBL" id="AXA34002.1"/>
    </source>
</evidence>
<dbReference type="InterPro" id="IPR001362">
    <property type="entry name" value="Glyco_hydro_32"/>
</dbReference>
<dbReference type="OrthoDB" id="9801455at2"/>
<evidence type="ECO:0000256" key="1">
    <source>
        <dbReference type="ARBA" id="ARBA00009902"/>
    </source>
</evidence>
<keyword evidence="11" id="KW-1185">Reference proteome</keyword>
<sequence>MNQKSSKKAADVYQTKEHKISLKDETYPHYHLRAPSGWVNDPCGLFYFNSSFHVFMQSNPWSKKWGDMSWSHIVSDPNNKDSFKWFYPVDEDSNFKTTAIVPSLDDRAADRNGIFTGCIKNMPYKEDNSISYYPTAFYSAVWGSGEATQETVCIARALDANRVSEDGKIVDPYLTNWTKYSQDENEDLPEVILKQPEELNLVSFRDPFIFNLPDDDNFYMLMSAGRIDKDNNPKGVALCFKNSGDDITKNWVRANTGDNFFFEGDVCVKDDVSRGGNFECVIMYRLTDHVGAMNGTPYILIFAQDGSAEDNYGRSLYYVLGDIVKTQSSIQFEPLDTFKDNNGKPIYKLLDLSPDFIYYAANIMPIDSEKRNILMAWLNVESASVEGANWTGALAIPRFLFVYKNNGNNWLLGQEASLIDGLKDKQISTETHTYQQNQEYAIENITNRQYNAKVSFESENLYKKEFGIRVTATDNYDMNISIKDGYLSVDNRYSCKLDIDETTDKLCLDVYLDGSSLEIFISKNINNQAMVGFATYSAELKTLDKKSQEETFVYAEKGMTSVVKVYSMQNCWVSAPKES</sequence>
<dbReference type="Gene3D" id="2.115.10.20">
    <property type="entry name" value="Glycosyl hydrolase domain, family 43"/>
    <property type="match status" value="1"/>
</dbReference>